<reference evidence="1 2" key="1">
    <citation type="journal article" date="2014" name="Genome Announc.">
        <title>Draft Genome Sequence of Bacteroides reticulotermitis Strain JCM 10512T, Isolated from the Gut of a Termite.</title>
        <authorList>
            <person name="Yuki M."/>
            <person name="Oshima K."/>
            <person name="Suda W."/>
            <person name="Sakamoto M."/>
            <person name="Iida T."/>
            <person name="Hattori M."/>
            <person name="Ohkuma M."/>
        </authorList>
    </citation>
    <scope>NUCLEOTIDE SEQUENCE [LARGE SCALE GENOMIC DNA]</scope>
    <source>
        <strain evidence="1 2">JCM 10512</strain>
    </source>
</reference>
<dbReference type="STRING" id="1445607.JCM10512_4619"/>
<sequence>MIFFIALLHLPVWGQPDRKPEIEKLTKKIYSAKDFRRVADSWQLSVNELSCYPVISPVRNPTISSGFGMRRHPIYKTRKFHTGIDFAQVKGAPVYATGNGVVTRKVQFGIWEFYRN</sequence>
<dbReference type="SUPFAM" id="SSF51261">
    <property type="entry name" value="Duplicated hybrid motif"/>
    <property type="match status" value="1"/>
</dbReference>
<accession>W4UY11</accession>
<dbReference type="InterPro" id="IPR011055">
    <property type="entry name" value="Dup_hybrid_motif"/>
</dbReference>
<gene>
    <name evidence="1" type="ORF">JCM10512_4619</name>
</gene>
<dbReference type="AlphaFoldDB" id="W4UY11"/>
<comment type="caution">
    <text evidence="1">The sequence shown here is derived from an EMBL/GenBank/DDBJ whole genome shotgun (WGS) entry which is preliminary data.</text>
</comment>
<keyword evidence="2" id="KW-1185">Reference proteome</keyword>
<protein>
    <submittedName>
        <fullName evidence="1">Peptidase</fullName>
    </submittedName>
</protein>
<dbReference type="Gene3D" id="3.10.450.350">
    <property type="match status" value="1"/>
</dbReference>
<evidence type="ECO:0000313" key="2">
    <source>
        <dbReference type="Proteomes" id="UP000019131"/>
    </source>
</evidence>
<name>W4UY11_9BACE</name>
<proteinExistence type="predicted"/>
<dbReference type="Proteomes" id="UP000019131">
    <property type="component" value="Unassembled WGS sequence"/>
</dbReference>
<dbReference type="EMBL" id="BAIV01000037">
    <property type="protein sequence ID" value="GAE86130.1"/>
    <property type="molecule type" value="Genomic_DNA"/>
</dbReference>
<evidence type="ECO:0000313" key="1">
    <source>
        <dbReference type="EMBL" id="GAE86130.1"/>
    </source>
</evidence>
<dbReference type="Gene3D" id="2.70.70.10">
    <property type="entry name" value="Glucose Permease (Domain IIA)"/>
    <property type="match status" value="1"/>
</dbReference>
<organism evidence="1 2">
    <name type="scientific">Bacteroides reticulotermitis JCM 10512</name>
    <dbReference type="NCBI Taxonomy" id="1445607"/>
    <lineage>
        <taxon>Bacteria</taxon>
        <taxon>Pseudomonadati</taxon>
        <taxon>Bacteroidota</taxon>
        <taxon>Bacteroidia</taxon>
        <taxon>Bacteroidales</taxon>
        <taxon>Bacteroidaceae</taxon>
        <taxon>Bacteroides</taxon>
    </lineage>
</organism>